<feature type="region of interest" description="Disordered" evidence="1">
    <location>
        <begin position="58"/>
        <end position="85"/>
    </location>
</feature>
<dbReference type="AlphaFoldDB" id="A0A3L8SMJ7"/>
<sequence>MTGQRKKDTKGLWNKQKFPYLHKHLSDHHIIVVLKYRAEHNCDTVLLCLNIPAGRQVQSTSWPGDHTQSQPIARTDGDGEETATQAWMPPRSRTAYSTAKTFLQMTDTQRQKPAEKPWVNPIRYHVEI</sequence>
<feature type="compositionally biased region" description="Polar residues" evidence="1">
    <location>
        <begin position="58"/>
        <end position="72"/>
    </location>
</feature>
<dbReference type="EMBL" id="QUSF01000012">
    <property type="protein sequence ID" value="RLW04824.1"/>
    <property type="molecule type" value="Genomic_DNA"/>
</dbReference>
<evidence type="ECO:0000313" key="3">
    <source>
        <dbReference type="Proteomes" id="UP000276834"/>
    </source>
</evidence>
<reference evidence="2 3" key="1">
    <citation type="journal article" date="2018" name="Proc. R. Soc. B">
        <title>A non-coding region near Follistatin controls head colour polymorphism in the Gouldian finch.</title>
        <authorList>
            <person name="Toomey M.B."/>
            <person name="Marques C.I."/>
            <person name="Andrade P."/>
            <person name="Araujo P.M."/>
            <person name="Sabatino S."/>
            <person name="Gazda M.A."/>
            <person name="Afonso S."/>
            <person name="Lopes R.J."/>
            <person name="Corbo J.C."/>
            <person name="Carneiro M."/>
        </authorList>
    </citation>
    <scope>NUCLEOTIDE SEQUENCE [LARGE SCALE GENOMIC DNA]</scope>
    <source>
        <strain evidence="2">Red01</strain>
        <tissue evidence="2">Muscle</tissue>
    </source>
</reference>
<evidence type="ECO:0000256" key="1">
    <source>
        <dbReference type="SAM" id="MobiDB-lite"/>
    </source>
</evidence>
<name>A0A3L8SMJ7_CHLGU</name>
<gene>
    <name evidence="2" type="ORF">DV515_00005583</name>
</gene>
<accession>A0A3L8SMJ7</accession>
<dbReference type="Proteomes" id="UP000276834">
    <property type="component" value="Unassembled WGS sequence"/>
</dbReference>
<keyword evidence="3" id="KW-1185">Reference proteome</keyword>
<organism evidence="2 3">
    <name type="scientific">Chloebia gouldiae</name>
    <name type="common">Gouldian finch</name>
    <name type="synonym">Erythrura gouldiae</name>
    <dbReference type="NCBI Taxonomy" id="44316"/>
    <lineage>
        <taxon>Eukaryota</taxon>
        <taxon>Metazoa</taxon>
        <taxon>Chordata</taxon>
        <taxon>Craniata</taxon>
        <taxon>Vertebrata</taxon>
        <taxon>Euteleostomi</taxon>
        <taxon>Archelosauria</taxon>
        <taxon>Archosauria</taxon>
        <taxon>Dinosauria</taxon>
        <taxon>Saurischia</taxon>
        <taxon>Theropoda</taxon>
        <taxon>Coelurosauria</taxon>
        <taxon>Aves</taxon>
        <taxon>Neognathae</taxon>
        <taxon>Neoaves</taxon>
        <taxon>Telluraves</taxon>
        <taxon>Australaves</taxon>
        <taxon>Passeriformes</taxon>
        <taxon>Passeroidea</taxon>
        <taxon>Passeridae</taxon>
        <taxon>Chloebia</taxon>
    </lineage>
</organism>
<evidence type="ECO:0000313" key="2">
    <source>
        <dbReference type="EMBL" id="RLW04824.1"/>
    </source>
</evidence>
<proteinExistence type="predicted"/>
<protein>
    <submittedName>
        <fullName evidence="2">Uncharacterized protein</fullName>
    </submittedName>
</protein>
<comment type="caution">
    <text evidence="2">The sequence shown here is derived from an EMBL/GenBank/DDBJ whole genome shotgun (WGS) entry which is preliminary data.</text>
</comment>